<dbReference type="Proteomes" id="UP000005240">
    <property type="component" value="Unassembled WGS sequence"/>
</dbReference>
<reference evidence="3" key="1">
    <citation type="submission" date="2009-11" db="EMBL/GenBank/DDBJ databases">
        <authorList>
            <consortium name="The Broad Institute Genome Sequencing Platform"/>
            <person name="Ward D."/>
            <person name="Feldgarden M."/>
            <person name="Earl A."/>
            <person name="Young S.K."/>
            <person name="Zeng Q."/>
            <person name="Koehrsen M."/>
            <person name="Alvarado L."/>
            <person name="Berlin A."/>
            <person name="Bochicchio J."/>
            <person name="Borenstein D."/>
            <person name="Chapman S.B."/>
            <person name="Chen Z."/>
            <person name="Engels R."/>
            <person name="Freedman E."/>
            <person name="Gellesch M."/>
            <person name="Goldberg J."/>
            <person name="Griggs A."/>
            <person name="Gujja S."/>
            <person name="Heilman E."/>
            <person name="Heiman D."/>
            <person name="Hepburn T."/>
            <person name="Howarth C."/>
            <person name="Jen D."/>
            <person name="Larson L."/>
            <person name="Lewis B."/>
            <person name="Mehta T."/>
            <person name="Park D."/>
            <person name="Pearson M."/>
            <person name="Roberts A."/>
            <person name="Saif S."/>
            <person name="Shea T."/>
            <person name="Shenoy N."/>
            <person name="Sisk P."/>
            <person name="Stolte C."/>
            <person name="Sykes S."/>
            <person name="Thomson T."/>
            <person name="Walk T."/>
            <person name="White J."/>
            <person name="Yandava C."/>
            <person name="Izard J."/>
            <person name="Baranova O.V."/>
            <person name="Blanton J.M."/>
            <person name="Tanner A.C."/>
            <person name="Dewhirst F.E."/>
            <person name="Haas B."/>
            <person name="Nusbaum C."/>
            <person name="Birren B."/>
        </authorList>
    </citation>
    <scope>NUCLEOTIDE SEQUENCE [LARGE SCALE GENOMIC DNA]</scope>
    <source>
        <strain evidence="3">1-1 BBBD Race 1</strain>
    </source>
</reference>
<dbReference type="VEuPathDB" id="FungiDB:PTTG_02937"/>
<sequence>MSVGDGQPQSHPPPSTSPLLGTEWLEAQLASPDWALNTSTAQETNAGSLPRTSLCSNISEFRRQLQRFRKLDDSITVSPNRSFVLLGSSDYHHRMSQTQTSPSQCAEFWKILTASWLSREKLIRSCIEVVDRSVLERNQSIQRLSNPVDLSSQSTQDTTASNKQKISSKEKSQLEAEVYTAELKRRMVHDELAVESAIRKQTLQKFRARCSESLFTIPADSPKVQLDPHALQQ</sequence>
<organism evidence="3">
    <name type="scientific">Puccinia triticina (isolate 1-1 / race 1 (BBBD))</name>
    <name type="common">Brown leaf rust fungus</name>
    <dbReference type="NCBI Taxonomy" id="630390"/>
    <lineage>
        <taxon>Eukaryota</taxon>
        <taxon>Fungi</taxon>
        <taxon>Dikarya</taxon>
        <taxon>Basidiomycota</taxon>
        <taxon>Pucciniomycotina</taxon>
        <taxon>Pucciniomycetes</taxon>
        <taxon>Pucciniales</taxon>
        <taxon>Pucciniaceae</taxon>
        <taxon>Puccinia</taxon>
    </lineage>
</organism>
<dbReference type="PANTHER" id="PTHR31905">
    <property type="entry name" value="COILED-COIL DOMAIN-CONTAINING PROTEIN 58"/>
    <property type="match status" value="1"/>
</dbReference>
<evidence type="ECO:0000313" key="3">
    <source>
        <dbReference type="EMBL" id="OAV96683.1"/>
    </source>
</evidence>
<feature type="region of interest" description="Disordered" evidence="2">
    <location>
        <begin position="1"/>
        <end position="20"/>
    </location>
</feature>
<dbReference type="InterPro" id="IPR019171">
    <property type="entry name" value="MIX23"/>
</dbReference>
<evidence type="ECO:0000256" key="1">
    <source>
        <dbReference type="ARBA" id="ARBA00024204"/>
    </source>
</evidence>
<reference evidence="4" key="4">
    <citation type="submission" date="2025-05" db="UniProtKB">
        <authorList>
            <consortium name="EnsemblFungi"/>
        </authorList>
    </citation>
    <scope>IDENTIFICATION</scope>
    <source>
        <strain evidence="4">isolate 1-1 / race 1 (BBBD)</strain>
    </source>
</reference>
<dbReference type="AlphaFoldDB" id="A0A0C4EQ79"/>
<reference evidence="4 5" key="3">
    <citation type="journal article" date="2017" name="G3 (Bethesda)">
        <title>Comparative analysis highlights variable genome content of wheat rusts and divergence of the mating loci.</title>
        <authorList>
            <person name="Cuomo C.A."/>
            <person name="Bakkeren G."/>
            <person name="Khalil H.B."/>
            <person name="Panwar V."/>
            <person name="Joly D."/>
            <person name="Linning R."/>
            <person name="Sakthikumar S."/>
            <person name="Song X."/>
            <person name="Adiconis X."/>
            <person name="Fan L."/>
            <person name="Goldberg J.M."/>
            <person name="Levin J.Z."/>
            <person name="Young S."/>
            <person name="Zeng Q."/>
            <person name="Anikster Y."/>
            <person name="Bruce M."/>
            <person name="Wang M."/>
            <person name="Yin C."/>
            <person name="McCallum B."/>
            <person name="Szabo L.J."/>
            <person name="Hulbert S."/>
            <person name="Chen X."/>
            <person name="Fellers J.P."/>
        </authorList>
    </citation>
    <scope>NUCLEOTIDE SEQUENCE</scope>
    <source>
        <strain evidence="4">isolate 1-1 / race 1 (BBBD)</strain>
        <strain evidence="5">Isolate 1-1 / race 1 (BBBD)</strain>
    </source>
</reference>
<evidence type="ECO:0000256" key="2">
    <source>
        <dbReference type="SAM" id="MobiDB-lite"/>
    </source>
</evidence>
<name>A0A0C4EQ79_PUCT1</name>
<comment type="similarity">
    <text evidence="1">Belongs to the MIX23 family.</text>
</comment>
<proteinExistence type="inferred from homology"/>
<feature type="compositionally biased region" description="Polar residues" evidence="2">
    <location>
        <begin position="145"/>
        <end position="165"/>
    </location>
</feature>
<dbReference type="PANTHER" id="PTHR31905:SF2">
    <property type="entry name" value="PROTEIN MIX23"/>
    <property type="match status" value="1"/>
</dbReference>
<reference evidence="3" key="2">
    <citation type="submission" date="2016-05" db="EMBL/GenBank/DDBJ databases">
        <title>Comparative analysis highlights variable genome content of wheat rusts and divergence of the mating loci.</title>
        <authorList>
            <person name="Cuomo C.A."/>
            <person name="Bakkeren G."/>
            <person name="Szabo L."/>
            <person name="Khalil H."/>
            <person name="Joly D."/>
            <person name="Goldberg J."/>
            <person name="Young S."/>
            <person name="Zeng Q."/>
            <person name="Fellers J."/>
        </authorList>
    </citation>
    <scope>NUCLEOTIDE SEQUENCE [LARGE SCALE GENOMIC DNA]</scope>
    <source>
        <strain evidence="3">1-1 BBBD Race 1</strain>
    </source>
</reference>
<accession>A0A0C4EQ79</accession>
<dbReference type="EMBL" id="ADAS02000018">
    <property type="protein sequence ID" value="OAV96683.1"/>
    <property type="molecule type" value="Genomic_DNA"/>
</dbReference>
<evidence type="ECO:0000313" key="4">
    <source>
        <dbReference type="EnsemblFungi" id="PTTG_02937-t43_1-p1"/>
    </source>
</evidence>
<dbReference type="GO" id="GO:0005758">
    <property type="term" value="C:mitochondrial intermembrane space"/>
    <property type="evidence" value="ECO:0007669"/>
    <property type="project" value="InterPro"/>
</dbReference>
<evidence type="ECO:0008006" key="6">
    <source>
        <dbReference type="Google" id="ProtNLM"/>
    </source>
</evidence>
<dbReference type="OrthoDB" id="5593818at2759"/>
<keyword evidence="5" id="KW-1185">Reference proteome</keyword>
<dbReference type="STRING" id="630390.A0A0C4EQ79"/>
<feature type="region of interest" description="Disordered" evidence="2">
    <location>
        <begin position="145"/>
        <end position="171"/>
    </location>
</feature>
<dbReference type="Pfam" id="PF09774">
    <property type="entry name" value="MIX23"/>
    <property type="match status" value="1"/>
</dbReference>
<protein>
    <recommendedName>
        <fullName evidence="6">Coiled-coil domain-containing protein 58</fullName>
    </recommendedName>
</protein>
<dbReference type="EnsemblFungi" id="PTTG_02937-t43_1">
    <property type="protein sequence ID" value="PTTG_02937-t43_1-p1"/>
    <property type="gene ID" value="PTTG_02937"/>
</dbReference>
<gene>
    <name evidence="3" type="ORF">PTTG_02937</name>
</gene>
<evidence type="ECO:0000313" key="5">
    <source>
        <dbReference type="Proteomes" id="UP000005240"/>
    </source>
</evidence>